<feature type="compositionally biased region" description="Basic and acidic residues" evidence="4">
    <location>
        <begin position="19"/>
        <end position="30"/>
    </location>
</feature>
<evidence type="ECO:0000256" key="1">
    <source>
        <dbReference type="ARBA" id="ARBA00022737"/>
    </source>
</evidence>
<protein>
    <submittedName>
        <fullName evidence="5">Uncharacterized protein</fullName>
    </submittedName>
</protein>
<evidence type="ECO:0000256" key="2">
    <source>
        <dbReference type="ARBA" id="ARBA00023043"/>
    </source>
</evidence>
<feature type="repeat" description="ANK" evidence="3">
    <location>
        <begin position="272"/>
        <end position="304"/>
    </location>
</feature>
<evidence type="ECO:0000313" key="5">
    <source>
        <dbReference type="EMBL" id="CEM29334.1"/>
    </source>
</evidence>
<sequence length="371" mass="40624">MLDFWRTQRSPRVQSREGSISRDAESRPSADDPCYVQLPRVEDEEKEAIPHGQKGRAKMALTSRRAASASSDKIPLLLDKEEERVESQLADVEDDVPPAPRRLEEVPLVGAPAVEEDEATKSLRPRTKIAVLGFADKAKLEQLRKDLASLPSGQAERVLTTGDWDYGSAIHLAACSCKEGNVFEVLLHGRRHLLNLKDEYGRTPLYRVVERGGLDHLVKKFVELGGKDLLIAQDKDGKTALHYVAKRGGGDDLVKKFVECGGKDLLKAQDQDGHTPLHFAAASGNASILETMLEVAPDLLNATDKNGRTPLHSAAENDCAGVVVLMLKMEPELLTMQSVGRTAHINLRLEIRNVHDSSEGQLSIIPSSATS</sequence>
<keyword evidence="1" id="KW-0677">Repeat</keyword>
<keyword evidence="6" id="KW-1185">Reference proteome</keyword>
<evidence type="ECO:0000313" key="6">
    <source>
        <dbReference type="Proteomes" id="UP000041254"/>
    </source>
</evidence>
<reference evidence="5 6" key="1">
    <citation type="submission" date="2014-11" db="EMBL/GenBank/DDBJ databases">
        <authorList>
            <person name="Zhu J."/>
            <person name="Qi W."/>
            <person name="Song R."/>
        </authorList>
    </citation>
    <scope>NUCLEOTIDE SEQUENCE [LARGE SCALE GENOMIC DNA]</scope>
</reference>
<dbReference type="PANTHER" id="PTHR24198">
    <property type="entry name" value="ANKYRIN REPEAT AND PROTEIN KINASE DOMAIN-CONTAINING PROTEIN"/>
    <property type="match status" value="1"/>
</dbReference>
<accession>A0A0G4GHW7</accession>
<dbReference type="EMBL" id="CDMY01000671">
    <property type="protein sequence ID" value="CEM29334.1"/>
    <property type="molecule type" value="Genomic_DNA"/>
</dbReference>
<dbReference type="SUPFAM" id="SSF48403">
    <property type="entry name" value="Ankyrin repeat"/>
    <property type="match status" value="1"/>
</dbReference>
<evidence type="ECO:0000256" key="3">
    <source>
        <dbReference type="PROSITE-ProRule" id="PRU00023"/>
    </source>
</evidence>
<evidence type="ECO:0000256" key="4">
    <source>
        <dbReference type="SAM" id="MobiDB-lite"/>
    </source>
</evidence>
<feature type="region of interest" description="Disordered" evidence="4">
    <location>
        <begin position="1"/>
        <end position="73"/>
    </location>
</feature>
<gene>
    <name evidence="5" type="ORF">Vbra_635</name>
</gene>
<feature type="compositionally biased region" description="Polar residues" evidence="4">
    <location>
        <begin position="7"/>
        <end position="18"/>
    </location>
</feature>
<dbReference type="PhylomeDB" id="A0A0G4GHW7"/>
<dbReference type="Proteomes" id="UP000041254">
    <property type="component" value="Unassembled WGS sequence"/>
</dbReference>
<dbReference type="InterPro" id="IPR002110">
    <property type="entry name" value="Ankyrin_rpt"/>
</dbReference>
<dbReference type="OrthoDB" id="437639at2759"/>
<dbReference type="PROSITE" id="PS50297">
    <property type="entry name" value="ANK_REP_REGION"/>
    <property type="match status" value="1"/>
</dbReference>
<name>A0A0G4GHW7_VITBC</name>
<dbReference type="Gene3D" id="1.25.40.20">
    <property type="entry name" value="Ankyrin repeat-containing domain"/>
    <property type="match status" value="1"/>
</dbReference>
<keyword evidence="2 3" id="KW-0040">ANK repeat</keyword>
<dbReference type="PANTHER" id="PTHR24198:SF165">
    <property type="entry name" value="ANKYRIN REPEAT-CONTAINING PROTEIN-RELATED"/>
    <property type="match status" value="1"/>
</dbReference>
<dbReference type="InParanoid" id="A0A0G4GHW7"/>
<dbReference type="InterPro" id="IPR036770">
    <property type="entry name" value="Ankyrin_rpt-contain_sf"/>
</dbReference>
<dbReference type="VEuPathDB" id="CryptoDB:Vbra_635"/>
<proteinExistence type="predicted"/>
<dbReference type="PROSITE" id="PS50088">
    <property type="entry name" value="ANK_REPEAT"/>
    <property type="match status" value="1"/>
</dbReference>
<organism evidence="5 6">
    <name type="scientific">Vitrella brassicaformis (strain CCMP3155)</name>
    <dbReference type="NCBI Taxonomy" id="1169540"/>
    <lineage>
        <taxon>Eukaryota</taxon>
        <taxon>Sar</taxon>
        <taxon>Alveolata</taxon>
        <taxon>Colpodellida</taxon>
        <taxon>Vitrellaceae</taxon>
        <taxon>Vitrella</taxon>
    </lineage>
</organism>
<feature type="compositionally biased region" description="Basic and acidic residues" evidence="4">
    <location>
        <begin position="40"/>
        <end position="49"/>
    </location>
</feature>
<dbReference type="AlphaFoldDB" id="A0A0G4GHW7"/>
<dbReference type="Pfam" id="PF12796">
    <property type="entry name" value="Ank_2"/>
    <property type="match status" value="1"/>
</dbReference>
<dbReference type="SMART" id="SM00248">
    <property type="entry name" value="ANK"/>
    <property type="match status" value="4"/>
</dbReference>
<dbReference type="STRING" id="1169540.A0A0G4GHW7"/>